<dbReference type="AlphaFoldDB" id="A0A2P2JRD7"/>
<protein>
    <submittedName>
        <fullName evidence="1">Uncharacterized protein MANES_16G106300</fullName>
    </submittedName>
</protein>
<organism evidence="1">
    <name type="scientific">Rhizophora mucronata</name>
    <name type="common">Asiatic mangrove</name>
    <dbReference type="NCBI Taxonomy" id="61149"/>
    <lineage>
        <taxon>Eukaryota</taxon>
        <taxon>Viridiplantae</taxon>
        <taxon>Streptophyta</taxon>
        <taxon>Embryophyta</taxon>
        <taxon>Tracheophyta</taxon>
        <taxon>Spermatophyta</taxon>
        <taxon>Magnoliopsida</taxon>
        <taxon>eudicotyledons</taxon>
        <taxon>Gunneridae</taxon>
        <taxon>Pentapetalae</taxon>
        <taxon>rosids</taxon>
        <taxon>fabids</taxon>
        <taxon>Malpighiales</taxon>
        <taxon>Rhizophoraceae</taxon>
        <taxon>Rhizophora</taxon>
    </lineage>
</organism>
<name>A0A2P2JRD7_RHIMU</name>
<dbReference type="EMBL" id="GGEC01015548">
    <property type="protein sequence ID" value="MBW96031.1"/>
    <property type="molecule type" value="Transcribed_RNA"/>
</dbReference>
<reference evidence="1" key="1">
    <citation type="submission" date="2018-02" db="EMBL/GenBank/DDBJ databases">
        <title>Rhizophora mucronata_Transcriptome.</title>
        <authorList>
            <person name="Meera S.P."/>
            <person name="Sreeshan A."/>
            <person name="Augustine A."/>
        </authorList>
    </citation>
    <scope>NUCLEOTIDE SEQUENCE</scope>
    <source>
        <tissue evidence="1">Leaf</tissue>
    </source>
</reference>
<evidence type="ECO:0000313" key="1">
    <source>
        <dbReference type="EMBL" id="MBW96031.1"/>
    </source>
</evidence>
<sequence length="80" mass="9158">MVHKWEQQEYLKASEHPTPHKKISGGILHLKSLKTLKMRRAICYPFSLILHNTKPVGHQVVEMPALHLLDLISLSISLIL</sequence>
<proteinExistence type="predicted"/>
<accession>A0A2P2JRD7</accession>